<evidence type="ECO:0000256" key="2">
    <source>
        <dbReference type="ARBA" id="ARBA00029447"/>
    </source>
</evidence>
<dbReference type="PROSITE" id="PS50111">
    <property type="entry name" value="CHEMOTAXIS_TRANSDUC_2"/>
    <property type="match status" value="1"/>
</dbReference>
<keyword evidence="5" id="KW-0812">Transmembrane</keyword>
<name>A0ABY4X4T6_9SPHN</name>
<sequence length="527" mass="54539">MPPPPGCATPGAAIWTCRARPGGAGGDLDAAAAARAFHASRPAFDALLAATGARIADQQRLIATALAQGERILWSGRILLAVASLVVAILCLTMLVALVRGIARPMTRVTEALAALARGERDADVALAPRADEAGALVEAMRGLRDQLAAADREKEEQASLIVDTIGQGLAALANFDLSYRITTWLPQRFAPLRMDFNQALETLSESLGGFAEMAIAITSGSAQIRQASEDLSRRTEQQAMTLADTAAALAEVTARIRDSAADAVRARGAVQATRDEAQQSGEVVRRAVEAMVGIDRLAREITEMIGVIDNIAFQTNLLALNAGVEAARAGDAGRGFAVVASEVRALAQRSAVAAKDIKGRITASGEQVSAGVGLVTETGAALDRIVGRVGEINALVAQIATAAELQAEGVSQVNNAVAAMDAGTQQNAAMAEQATASARSLAGQADGLATEVSRFSLTAPDRRPPVARRAAPFEPRPRSLPAPAASRAARLTGRRAPPSSADTRTAADPQRPPSLLAEPDGGHPDL</sequence>
<protein>
    <submittedName>
        <fullName evidence="8">Methyl-accepting chemotaxis protein</fullName>
    </submittedName>
</protein>
<dbReference type="Pfam" id="PF00672">
    <property type="entry name" value="HAMP"/>
    <property type="match status" value="1"/>
</dbReference>
<keyword evidence="5" id="KW-0472">Membrane</keyword>
<evidence type="ECO:0000256" key="1">
    <source>
        <dbReference type="ARBA" id="ARBA00022500"/>
    </source>
</evidence>
<dbReference type="PANTHER" id="PTHR43531">
    <property type="entry name" value="PROTEIN ICFG"/>
    <property type="match status" value="1"/>
</dbReference>
<evidence type="ECO:0000313" key="9">
    <source>
        <dbReference type="Proteomes" id="UP001056937"/>
    </source>
</evidence>
<dbReference type="RefSeq" id="WP_252165719.1">
    <property type="nucleotide sequence ID" value="NZ_CP084930.1"/>
</dbReference>
<evidence type="ECO:0000256" key="3">
    <source>
        <dbReference type="PROSITE-ProRule" id="PRU00284"/>
    </source>
</evidence>
<dbReference type="Pfam" id="PF00015">
    <property type="entry name" value="MCPsignal"/>
    <property type="match status" value="1"/>
</dbReference>
<evidence type="ECO:0000259" key="7">
    <source>
        <dbReference type="PROSITE" id="PS50885"/>
    </source>
</evidence>
<keyword evidence="1" id="KW-0145">Chemotaxis</keyword>
<dbReference type="PROSITE" id="PS50885">
    <property type="entry name" value="HAMP"/>
    <property type="match status" value="2"/>
</dbReference>
<dbReference type="CDD" id="cd11386">
    <property type="entry name" value="MCP_signal"/>
    <property type="match status" value="1"/>
</dbReference>
<dbReference type="PANTHER" id="PTHR43531:SF11">
    <property type="entry name" value="METHYL-ACCEPTING CHEMOTAXIS PROTEIN 3"/>
    <property type="match status" value="1"/>
</dbReference>
<dbReference type="SMART" id="SM00304">
    <property type="entry name" value="HAMP"/>
    <property type="match status" value="1"/>
</dbReference>
<dbReference type="PRINTS" id="PR00260">
    <property type="entry name" value="CHEMTRNSDUCR"/>
</dbReference>
<feature type="domain" description="HAMP" evidence="7">
    <location>
        <begin position="100"/>
        <end position="153"/>
    </location>
</feature>
<keyword evidence="3" id="KW-0807">Transducer</keyword>
<evidence type="ECO:0000256" key="4">
    <source>
        <dbReference type="SAM" id="MobiDB-lite"/>
    </source>
</evidence>
<feature type="region of interest" description="Disordered" evidence="4">
    <location>
        <begin position="455"/>
        <end position="527"/>
    </location>
</feature>
<accession>A0ABY4X4T6</accession>
<feature type="domain" description="Methyl-accepting transducer" evidence="6">
    <location>
        <begin position="214"/>
        <end position="443"/>
    </location>
</feature>
<dbReference type="InterPro" id="IPR004089">
    <property type="entry name" value="MCPsignal_dom"/>
</dbReference>
<dbReference type="Proteomes" id="UP001056937">
    <property type="component" value="Chromosome 1"/>
</dbReference>
<evidence type="ECO:0000313" key="8">
    <source>
        <dbReference type="EMBL" id="USI71909.1"/>
    </source>
</evidence>
<feature type="transmembrane region" description="Helical" evidence="5">
    <location>
        <begin position="78"/>
        <end position="99"/>
    </location>
</feature>
<gene>
    <name evidence="8" type="ORF">LHA26_11330</name>
</gene>
<dbReference type="SMART" id="SM00283">
    <property type="entry name" value="MA"/>
    <property type="match status" value="1"/>
</dbReference>
<organism evidence="8 9">
    <name type="scientific">Sphingomonas morindae</name>
    <dbReference type="NCBI Taxonomy" id="1541170"/>
    <lineage>
        <taxon>Bacteria</taxon>
        <taxon>Pseudomonadati</taxon>
        <taxon>Pseudomonadota</taxon>
        <taxon>Alphaproteobacteria</taxon>
        <taxon>Sphingomonadales</taxon>
        <taxon>Sphingomonadaceae</taxon>
        <taxon>Sphingomonas</taxon>
    </lineage>
</organism>
<dbReference type="InterPro" id="IPR051310">
    <property type="entry name" value="MCP_chemotaxis"/>
</dbReference>
<dbReference type="SUPFAM" id="SSF58104">
    <property type="entry name" value="Methyl-accepting chemotaxis protein (MCP) signaling domain"/>
    <property type="match status" value="1"/>
</dbReference>
<dbReference type="InterPro" id="IPR003660">
    <property type="entry name" value="HAMP_dom"/>
</dbReference>
<evidence type="ECO:0000259" key="6">
    <source>
        <dbReference type="PROSITE" id="PS50111"/>
    </source>
</evidence>
<reference evidence="8" key="1">
    <citation type="journal article" date="2022" name="Toxins">
        <title>Genomic Analysis of Sphingopyxis sp. USTB-05 for Biodegrading Cyanobacterial Hepatotoxins.</title>
        <authorList>
            <person name="Liu C."/>
            <person name="Xu Q."/>
            <person name="Zhao Z."/>
            <person name="Zhang H."/>
            <person name="Liu X."/>
            <person name="Yin C."/>
            <person name="Liu Y."/>
            <person name="Yan H."/>
        </authorList>
    </citation>
    <scope>NUCLEOTIDE SEQUENCE</scope>
    <source>
        <strain evidence="8">NBD5</strain>
    </source>
</reference>
<dbReference type="Gene3D" id="1.10.287.950">
    <property type="entry name" value="Methyl-accepting chemotaxis protein"/>
    <property type="match status" value="1"/>
</dbReference>
<comment type="similarity">
    <text evidence="2">Belongs to the methyl-accepting chemotaxis (MCP) protein family.</text>
</comment>
<feature type="compositionally biased region" description="Low complexity" evidence="4">
    <location>
        <begin position="468"/>
        <end position="492"/>
    </location>
</feature>
<dbReference type="InterPro" id="IPR004090">
    <property type="entry name" value="Chemotax_Me-accpt_rcpt"/>
</dbReference>
<keyword evidence="5" id="KW-1133">Transmembrane helix</keyword>
<dbReference type="Gene3D" id="6.10.340.10">
    <property type="match status" value="1"/>
</dbReference>
<keyword evidence="9" id="KW-1185">Reference proteome</keyword>
<evidence type="ECO:0000256" key="5">
    <source>
        <dbReference type="SAM" id="Phobius"/>
    </source>
</evidence>
<proteinExistence type="inferred from homology"/>
<feature type="domain" description="HAMP" evidence="7">
    <location>
        <begin position="163"/>
        <end position="209"/>
    </location>
</feature>
<dbReference type="EMBL" id="CP084930">
    <property type="protein sequence ID" value="USI71909.1"/>
    <property type="molecule type" value="Genomic_DNA"/>
</dbReference>
<dbReference type="SUPFAM" id="SSF158472">
    <property type="entry name" value="HAMP domain-like"/>
    <property type="match status" value="1"/>
</dbReference>